<evidence type="ECO:0000313" key="14">
    <source>
        <dbReference type="Proteomes" id="UP000000321"/>
    </source>
</evidence>
<dbReference type="EMBL" id="AAPJ01000004">
    <property type="protein sequence ID" value="EAS49696.1"/>
    <property type="molecule type" value="Genomic_DNA"/>
</dbReference>
<evidence type="ECO:0000256" key="1">
    <source>
        <dbReference type="ARBA" id="ARBA00000681"/>
    </source>
</evidence>
<evidence type="ECO:0000256" key="4">
    <source>
        <dbReference type="ARBA" id="ARBA00022729"/>
    </source>
</evidence>
<dbReference type="SMART" id="SM00633">
    <property type="entry name" value="Glyco_10"/>
    <property type="match status" value="1"/>
</dbReference>
<evidence type="ECO:0000256" key="7">
    <source>
        <dbReference type="ARBA" id="ARBA00023295"/>
    </source>
</evidence>
<comment type="catalytic activity">
    <reaction evidence="1 9">
        <text>Endohydrolysis of (1-&gt;4)-beta-D-xylosidic linkages in xylans.</text>
        <dbReference type="EC" id="3.2.1.8"/>
    </reaction>
</comment>
<keyword evidence="4 11" id="KW-0732">Signal</keyword>
<dbReference type="HOGENOM" id="CLU_020161_7_0_5"/>
<evidence type="ECO:0000256" key="11">
    <source>
        <dbReference type="SAM" id="SignalP"/>
    </source>
</evidence>
<dbReference type="Proteomes" id="UP000000321">
    <property type="component" value="Unassembled WGS sequence"/>
</dbReference>
<keyword evidence="6 9" id="KW-0119">Carbohydrate metabolism</keyword>
<dbReference type="InterPro" id="IPR044846">
    <property type="entry name" value="GH10"/>
</dbReference>
<dbReference type="GO" id="GO:0045493">
    <property type="term" value="P:xylan catabolic process"/>
    <property type="evidence" value="ECO:0007669"/>
    <property type="project" value="UniProtKB-KW"/>
</dbReference>
<dbReference type="SUPFAM" id="SSF51445">
    <property type="entry name" value="(Trans)glycosidases"/>
    <property type="match status" value="1"/>
</dbReference>
<keyword evidence="14" id="KW-1185">Reference proteome</keyword>
<feature type="region of interest" description="Disordered" evidence="10">
    <location>
        <begin position="1"/>
        <end position="20"/>
    </location>
</feature>
<protein>
    <recommendedName>
        <fullName evidence="9">Beta-xylanase</fullName>
        <ecNumber evidence="9">3.2.1.8</ecNumber>
    </recommendedName>
</protein>
<evidence type="ECO:0000313" key="13">
    <source>
        <dbReference type="EMBL" id="EAS49696.1"/>
    </source>
</evidence>
<evidence type="ECO:0000256" key="5">
    <source>
        <dbReference type="ARBA" id="ARBA00022801"/>
    </source>
</evidence>
<dbReference type="InterPro" id="IPR001000">
    <property type="entry name" value="GH10_dom"/>
</dbReference>
<dbReference type="Pfam" id="PF00331">
    <property type="entry name" value="Glyco_hydro_10"/>
    <property type="match status" value="1"/>
</dbReference>
<keyword evidence="8 9" id="KW-0624">Polysaccharide degradation</keyword>
<evidence type="ECO:0000259" key="12">
    <source>
        <dbReference type="PROSITE" id="PS51760"/>
    </source>
</evidence>
<dbReference type="PROSITE" id="PS51318">
    <property type="entry name" value="TAT"/>
    <property type="match status" value="1"/>
</dbReference>
<accession>Q1YH83</accession>
<dbReference type="BioCyc" id="AURANTIMONAS:SI859A1_00355-MONOMER"/>
<evidence type="ECO:0000256" key="9">
    <source>
        <dbReference type="RuleBase" id="RU361174"/>
    </source>
</evidence>
<comment type="caution">
    <text evidence="13">The sequence shown here is derived from an EMBL/GenBank/DDBJ whole genome shotgun (WGS) entry which is preliminary data.</text>
</comment>
<dbReference type="InterPro" id="IPR006311">
    <property type="entry name" value="TAT_signal"/>
</dbReference>
<comment type="similarity">
    <text evidence="2 9">Belongs to the glycosyl hydrolase 10 (cellulase F) family.</text>
</comment>
<gene>
    <name evidence="13" type="ORF">SI859A1_00355</name>
</gene>
<dbReference type="AlphaFoldDB" id="Q1YH83"/>
<sequence length="371" mass="40468">MHQPEAAAPGGSSPTSAGSLTRRSLLGAGAALALAPGAASAAGTGVRAAGGVPLGGAIQAEFMEVDPGYKQAFLDHCDLIMPMNGLKFSLVHPAPGQWNFEPADRVVDFALQNDRLSRGTCHVWWGATPDWVERLDTPAAAEAALVDHIERIGDRYKGRLTGWDVVNEVIANDPATEGPLRQTVWLDKLGPKHIPIAFAASARADPQARLVINDYDLEFVGPRFDARREIMLGIVRQLQDGNVPVHSVGMQGHLYAGRQIDREGLERFHKELDRLGVGLMVTELDIIDWETPPSNAAQDETAYGLVSDLLDAIFAWKPPQAVTVWGITDRYSWVPDVLPRPDGHPDRPLPLDRDLRPKPWLELLKSRLRAG</sequence>
<dbReference type="PRINTS" id="PR00134">
    <property type="entry name" value="GLHYDRLASE10"/>
</dbReference>
<feature type="signal peptide" evidence="11">
    <location>
        <begin position="1"/>
        <end position="41"/>
    </location>
</feature>
<organism evidence="13 14">
    <name type="scientific">Aurantimonas manganoxydans (strain ATCC BAA-1229 / DSM 21871 / SI85-9A1)</name>
    <dbReference type="NCBI Taxonomy" id="287752"/>
    <lineage>
        <taxon>Bacteria</taxon>
        <taxon>Pseudomonadati</taxon>
        <taxon>Pseudomonadota</taxon>
        <taxon>Alphaproteobacteria</taxon>
        <taxon>Hyphomicrobiales</taxon>
        <taxon>Aurantimonadaceae</taxon>
        <taxon>Aurantimonas</taxon>
    </lineage>
</organism>
<evidence type="ECO:0000256" key="10">
    <source>
        <dbReference type="SAM" id="MobiDB-lite"/>
    </source>
</evidence>
<dbReference type="PANTHER" id="PTHR31490:SF88">
    <property type="entry name" value="BETA-XYLANASE"/>
    <property type="match status" value="1"/>
</dbReference>
<dbReference type="InterPro" id="IPR017853">
    <property type="entry name" value="GH"/>
</dbReference>
<dbReference type="PANTHER" id="PTHR31490">
    <property type="entry name" value="GLYCOSYL HYDROLASE"/>
    <property type="match status" value="1"/>
</dbReference>
<name>Q1YH83_AURMS</name>
<evidence type="ECO:0000256" key="8">
    <source>
        <dbReference type="ARBA" id="ARBA00023326"/>
    </source>
</evidence>
<dbReference type="Gene3D" id="3.20.20.80">
    <property type="entry name" value="Glycosidases"/>
    <property type="match status" value="1"/>
</dbReference>
<evidence type="ECO:0000256" key="2">
    <source>
        <dbReference type="ARBA" id="ARBA00007495"/>
    </source>
</evidence>
<reference evidence="13 14" key="1">
    <citation type="journal article" date="2008" name="Appl. Environ. Microbiol.">
        <title>Genomic insights into Mn(II) oxidation by the marine alphaproteobacterium Aurantimonas sp. strain SI85-9A1.</title>
        <authorList>
            <person name="Dick G.J."/>
            <person name="Podell S."/>
            <person name="Johnson H.A."/>
            <person name="Rivera-Espinoza Y."/>
            <person name="Bernier-Latmani R."/>
            <person name="McCarthy J.K."/>
            <person name="Torpey J.W."/>
            <person name="Clement B.G."/>
            <person name="Gaasterland T."/>
            <person name="Tebo B.M."/>
        </authorList>
    </citation>
    <scope>NUCLEOTIDE SEQUENCE [LARGE SCALE GENOMIC DNA]</scope>
    <source>
        <strain evidence="13 14">SI85-9A1</strain>
    </source>
</reference>
<dbReference type="PROSITE" id="PS51760">
    <property type="entry name" value="GH10_2"/>
    <property type="match status" value="1"/>
</dbReference>
<feature type="chain" id="PRO_5004197636" description="Beta-xylanase" evidence="11">
    <location>
        <begin position="42"/>
        <end position="371"/>
    </location>
</feature>
<evidence type="ECO:0000256" key="3">
    <source>
        <dbReference type="ARBA" id="ARBA00022651"/>
    </source>
</evidence>
<keyword evidence="7 9" id="KW-0326">Glycosidase</keyword>
<keyword evidence="5 9" id="KW-0378">Hydrolase</keyword>
<evidence type="ECO:0000256" key="6">
    <source>
        <dbReference type="ARBA" id="ARBA00023277"/>
    </source>
</evidence>
<dbReference type="SMR" id="Q1YH83"/>
<dbReference type="GO" id="GO:0031176">
    <property type="term" value="F:endo-1,4-beta-xylanase activity"/>
    <property type="evidence" value="ECO:0007669"/>
    <property type="project" value="UniProtKB-EC"/>
</dbReference>
<proteinExistence type="inferred from homology"/>
<keyword evidence="3 13" id="KW-0858">Xylan degradation</keyword>
<dbReference type="EC" id="3.2.1.8" evidence="9"/>
<feature type="domain" description="GH10" evidence="12">
    <location>
        <begin position="40"/>
        <end position="367"/>
    </location>
</feature>